<name>A0A238XHR2_HALVU</name>
<feature type="transmembrane region" description="Helical" evidence="1">
    <location>
        <begin position="62"/>
        <end position="81"/>
    </location>
</feature>
<reference evidence="2 3" key="1">
    <citation type="submission" date="2017-06" db="EMBL/GenBank/DDBJ databases">
        <authorList>
            <person name="Kim H.J."/>
            <person name="Triplett B.A."/>
        </authorList>
    </citation>
    <scope>NUCLEOTIDE SEQUENCE [LARGE SCALE GENOMIC DNA]</scope>
    <source>
        <strain evidence="2 3">DSM 8800</strain>
    </source>
</reference>
<dbReference type="OrthoDB" id="118042at2157"/>
<proteinExistence type="predicted"/>
<keyword evidence="3" id="KW-1185">Reference proteome</keyword>
<feature type="transmembrane region" description="Helical" evidence="1">
    <location>
        <begin position="88"/>
        <end position="109"/>
    </location>
</feature>
<keyword evidence="1" id="KW-0472">Membrane</keyword>
<feature type="transmembrane region" description="Helical" evidence="1">
    <location>
        <begin position="12"/>
        <end position="42"/>
    </location>
</feature>
<dbReference type="RefSeq" id="WP_089385535.1">
    <property type="nucleotide sequence ID" value="NZ_FZNQ01000017.1"/>
</dbReference>
<dbReference type="AlphaFoldDB" id="A0A238XHR2"/>
<protein>
    <submittedName>
        <fullName evidence="2">Inner membrane protein</fullName>
    </submittedName>
</protein>
<dbReference type="Proteomes" id="UP000198397">
    <property type="component" value="Unassembled WGS sequence"/>
</dbReference>
<accession>A0A238XHR2</accession>
<organism evidence="2 3">
    <name type="scientific">Halorubrum vacuolatum</name>
    <name type="common">Natronobacterium vacuolatum</name>
    <dbReference type="NCBI Taxonomy" id="63740"/>
    <lineage>
        <taxon>Archaea</taxon>
        <taxon>Methanobacteriati</taxon>
        <taxon>Methanobacteriota</taxon>
        <taxon>Stenosarchaea group</taxon>
        <taxon>Halobacteria</taxon>
        <taxon>Halobacteriales</taxon>
        <taxon>Haloferacaceae</taxon>
        <taxon>Halorubrum</taxon>
    </lineage>
</organism>
<evidence type="ECO:0000313" key="2">
    <source>
        <dbReference type="EMBL" id="SNR57479.1"/>
    </source>
</evidence>
<evidence type="ECO:0000313" key="3">
    <source>
        <dbReference type="Proteomes" id="UP000198397"/>
    </source>
</evidence>
<feature type="transmembrane region" description="Helical" evidence="1">
    <location>
        <begin position="142"/>
        <end position="166"/>
    </location>
</feature>
<keyword evidence="1" id="KW-1133">Transmembrane helix</keyword>
<dbReference type="InterPro" id="IPR007404">
    <property type="entry name" value="YdjM-like"/>
</dbReference>
<evidence type="ECO:0000256" key="1">
    <source>
        <dbReference type="SAM" id="Phobius"/>
    </source>
</evidence>
<dbReference type="EMBL" id="FZNQ01000017">
    <property type="protein sequence ID" value="SNR57479.1"/>
    <property type="molecule type" value="Genomic_DNA"/>
</dbReference>
<keyword evidence="1" id="KW-0812">Transmembrane</keyword>
<sequence length="170" mass="17125">MHRPGHYGASLIAYSPIGFLTVAIGAVELAVAGAVAAVAAAMVPDWDLRVPFITHRGPTHTVWFALLVGVVFGIVAGVLGASSGTGVALVLGGFGFVVGVSTVIGHLVADALTPAGIRPLAPWRDRRYTFDIAKASNPIANYALFGLGIGVAIVALALGTAVADLIGMGA</sequence>
<gene>
    <name evidence="2" type="ORF">SAMN06264855_11720</name>
</gene>
<dbReference type="Pfam" id="PF04307">
    <property type="entry name" value="YdjM"/>
    <property type="match status" value="1"/>
</dbReference>